<dbReference type="EMBL" id="FN648013">
    <property type="protein sequence ID" value="CBJ29301.1"/>
    <property type="molecule type" value="Genomic_DNA"/>
</dbReference>
<evidence type="ECO:0000313" key="2">
    <source>
        <dbReference type="Proteomes" id="UP000002630"/>
    </source>
</evidence>
<keyword evidence="2" id="KW-1185">Reference proteome</keyword>
<reference evidence="1 2" key="1">
    <citation type="journal article" date="2010" name="Nature">
        <title>The Ectocarpus genome and the independent evolution of multicellularity in brown algae.</title>
        <authorList>
            <person name="Cock J.M."/>
            <person name="Sterck L."/>
            <person name="Rouze P."/>
            <person name="Scornet D."/>
            <person name="Allen A.E."/>
            <person name="Amoutzias G."/>
            <person name="Anthouard V."/>
            <person name="Artiguenave F."/>
            <person name="Aury J.M."/>
            <person name="Badger J.H."/>
            <person name="Beszteri B."/>
            <person name="Billiau K."/>
            <person name="Bonnet E."/>
            <person name="Bothwell J.H."/>
            <person name="Bowler C."/>
            <person name="Boyen C."/>
            <person name="Brownlee C."/>
            <person name="Carrano C.J."/>
            <person name="Charrier B."/>
            <person name="Cho G.Y."/>
            <person name="Coelho S.M."/>
            <person name="Collen J."/>
            <person name="Corre E."/>
            <person name="Da Silva C."/>
            <person name="Delage L."/>
            <person name="Delaroque N."/>
            <person name="Dittami S.M."/>
            <person name="Doulbeau S."/>
            <person name="Elias M."/>
            <person name="Farnham G."/>
            <person name="Gachon C.M."/>
            <person name="Gschloessl B."/>
            <person name="Heesch S."/>
            <person name="Jabbari K."/>
            <person name="Jubin C."/>
            <person name="Kawai H."/>
            <person name="Kimura K."/>
            <person name="Kloareg B."/>
            <person name="Kupper F.C."/>
            <person name="Lang D."/>
            <person name="Le Bail A."/>
            <person name="Leblanc C."/>
            <person name="Lerouge P."/>
            <person name="Lohr M."/>
            <person name="Lopez P.J."/>
            <person name="Martens C."/>
            <person name="Maumus F."/>
            <person name="Michel G."/>
            <person name="Miranda-Saavedra D."/>
            <person name="Morales J."/>
            <person name="Moreau H."/>
            <person name="Motomura T."/>
            <person name="Nagasato C."/>
            <person name="Napoli C.A."/>
            <person name="Nelson D.R."/>
            <person name="Nyvall-Collen P."/>
            <person name="Peters A.F."/>
            <person name="Pommier C."/>
            <person name="Potin P."/>
            <person name="Poulain J."/>
            <person name="Quesneville H."/>
            <person name="Read B."/>
            <person name="Rensing S.A."/>
            <person name="Ritter A."/>
            <person name="Rousvoal S."/>
            <person name="Samanta M."/>
            <person name="Samson G."/>
            <person name="Schroeder D.C."/>
            <person name="Segurens B."/>
            <person name="Strittmatter M."/>
            <person name="Tonon T."/>
            <person name="Tregear J.W."/>
            <person name="Valentin K."/>
            <person name="von Dassow P."/>
            <person name="Yamagishi T."/>
            <person name="Van de Peer Y."/>
            <person name="Wincker P."/>
        </authorList>
    </citation>
    <scope>NUCLEOTIDE SEQUENCE [LARGE SCALE GENOMIC DNA]</scope>
    <source>
        <strain evidence="2">Ec32 / CCAP1310/4</strain>
    </source>
</reference>
<dbReference type="OrthoDB" id="10270948at2759"/>
<dbReference type="Proteomes" id="UP000002630">
    <property type="component" value="Linkage Group LG12"/>
</dbReference>
<dbReference type="EMBL" id="FN649737">
    <property type="protein sequence ID" value="CBJ29301.1"/>
    <property type="molecule type" value="Genomic_DNA"/>
</dbReference>
<dbReference type="AlphaFoldDB" id="D7FK96"/>
<evidence type="ECO:0000313" key="1">
    <source>
        <dbReference type="EMBL" id="CBJ29301.1"/>
    </source>
</evidence>
<accession>D7FK96</accession>
<sequence>MWVIEPIKQANGKGNEFRKAATSSGLKLLAFFAAVRVAHYAMNRPR</sequence>
<organism evidence="1 2">
    <name type="scientific">Ectocarpus siliculosus</name>
    <name type="common">Brown alga</name>
    <name type="synonym">Conferva siliculosa</name>
    <dbReference type="NCBI Taxonomy" id="2880"/>
    <lineage>
        <taxon>Eukaryota</taxon>
        <taxon>Sar</taxon>
        <taxon>Stramenopiles</taxon>
        <taxon>Ochrophyta</taxon>
        <taxon>PX clade</taxon>
        <taxon>Phaeophyceae</taxon>
        <taxon>Ectocarpales</taxon>
        <taxon>Ectocarpaceae</taxon>
        <taxon>Ectocarpus</taxon>
    </lineage>
</organism>
<name>D7FK96_ECTSI</name>
<proteinExistence type="predicted"/>
<protein>
    <submittedName>
        <fullName evidence="1">Uncharacterized protein</fullName>
    </submittedName>
</protein>
<gene>
    <name evidence="1" type="ORF">Esi_0142_0053</name>
</gene>
<dbReference type="InParanoid" id="D7FK96"/>